<dbReference type="CDD" id="cd03138">
    <property type="entry name" value="GATase1_AraC_2"/>
    <property type="match status" value="1"/>
</dbReference>
<protein>
    <submittedName>
        <fullName evidence="5">Helix-turn-helix domain-containing protein</fullName>
    </submittedName>
</protein>
<keyword evidence="3" id="KW-0804">Transcription</keyword>
<dbReference type="Gene3D" id="3.40.50.880">
    <property type="match status" value="1"/>
</dbReference>
<gene>
    <name evidence="5" type="ORF">FDP25_01320</name>
</gene>
<dbReference type="InterPro" id="IPR020449">
    <property type="entry name" value="Tscrpt_reg_AraC-type_HTH"/>
</dbReference>
<dbReference type="PANTHER" id="PTHR43130:SF11">
    <property type="entry name" value="TRANSCRIPTIONAL REGULATORY PROTEIN"/>
    <property type="match status" value="1"/>
</dbReference>
<dbReference type="Pfam" id="PF12833">
    <property type="entry name" value="HTH_18"/>
    <property type="match status" value="1"/>
</dbReference>
<dbReference type="PROSITE" id="PS01124">
    <property type="entry name" value="HTH_ARAC_FAMILY_2"/>
    <property type="match status" value="1"/>
</dbReference>
<dbReference type="RefSeq" id="WP_154148377.1">
    <property type="nucleotide sequence ID" value="NZ_SZWE01000001.1"/>
</dbReference>
<dbReference type="InterPro" id="IPR018060">
    <property type="entry name" value="HTH_AraC"/>
</dbReference>
<comment type="caution">
    <text evidence="5">The sequence shown here is derived from an EMBL/GenBank/DDBJ whole genome shotgun (WGS) entry which is preliminary data.</text>
</comment>
<dbReference type="InterPro" id="IPR018062">
    <property type="entry name" value="HTH_AraC-typ_CS"/>
</dbReference>
<proteinExistence type="predicted"/>
<evidence type="ECO:0000313" key="6">
    <source>
        <dbReference type="Proteomes" id="UP000564704"/>
    </source>
</evidence>
<evidence type="ECO:0000256" key="3">
    <source>
        <dbReference type="ARBA" id="ARBA00023163"/>
    </source>
</evidence>
<organism evidence="5 6">
    <name type="scientific">Roseovarius bejariae</name>
    <dbReference type="NCBI Taxonomy" id="2576383"/>
    <lineage>
        <taxon>Bacteria</taxon>
        <taxon>Pseudomonadati</taxon>
        <taxon>Pseudomonadota</taxon>
        <taxon>Alphaproteobacteria</taxon>
        <taxon>Rhodobacterales</taxon>
        <taxon>Roseobacteraceae</taxon>
        <taxon>Roseovarius</taxon>
    </lineage>
</organism>
<accession>A0A844CFN3</accession>
<evidence type="ECO:0000313" key="5">
    <source>
        <dbReference type="EMBL" id="MRU14061.1"/>
    </source>
</evidence>
<keyword evidence="1" id="KW-0805">Transcription regulation</keyword>
<dbReference type="PRINTS" id="PR00032">
    <property type="entry name" value="HTHARAC"/>
</dbReference>
<dbReference type="PANTHER" id="PTHR43130">
    <property type="entry name" value="ARAC-FAMILY TRANSCRIPTIONAL REGULATOR"/>
    <property type="match status" value="1"/>
</dbReference>
<dbReference type="SUPFAM" id="SSF52317">
    <property type="entry name" value="Class I glutamine amidotransferase-like"/>
    <property type="match status" value="1"/>
</dbReference>
<dbReference type="Gene3D" id="1.10.10.60">
    <property type="entry name" value="Homeodomain-like"/>
    <property type="match status" value="2"/>
</dbReference>
<dbReference type="InterPro" id="IPR052158">
    <property type="entry name" value="INH-QAR"/>
</dbReference>
<dbReference type="SMART" id="SM00342">
    <property type="entry name" value="HTH_ARAC"/>
    <property type="match status" value="1"/>
</dbReference>
<reference evidence="5 6" key="1">
    <citation type="submission" date="2019-05" db="EMBL/GenBank/DDBJ databases">
        <title>Roseovarius bejariae sp. nov., a moderately halophylic bacterium isolated from a saline soil in Rambla Salada (Murcia).</title>
        <authorList>
            <person name="Castro D.J."/>
            <person name="Gomez-Altuve A."/>
            <person name="Reina J.C."/>
            <person name="Rodriguez M."/>
            <person name="Sampedro I."/>
            <person name="Llamas I."/>
            <person name="Martinez-Checa F."/>
        </authorList>
    </citation>
    <scope>NUCLEOTIDE SEQUENCE [LARGE SCALE GENOMIC DNA]</scope>
    <source>
        <strain evidence="5 6">A21</strain>
    </source>
</reference>
<keyword evidence="6" id="KW-1185">Reference proteome</keyword>
<dbReference type="InterPro" id="IPR009057">
    <property type="entry name" value="Homeodomain-like_sf"/>
</dbReference>
<dbReference type="SUPFAM" id="SSF46689">
    <property type="entry name" value="Homeodomain-like"/>
    <property type="match status" value="2"/>
</dbReference>
<evidence type="ECO:0000259" key="4">
    <source>
        <dbReference type="PROSITE" id="PS01124"/>
    </source>
</evidence>
<sequence length="333" mass="36456">MTEFNDKLDVAVVLVNDGYASTAVGPIEVFSAAGTMWREMCGDDPEPRFRVTTASIDGAPVRSAYGLNIAPDRAIADLGTADLIMVSASGPVPNDWMARHAAIPPWLAERYQNGTRVAGVCSGVAFLAEAGLLDGRRATTHWGVADGFRQRYPDVDWQTDLLVTEDAGLYCSGGVNAASDLSLHLVERLCGRTVAIECSKALLLDMPRPGQSGYAMLPLARPHDDEKVRDAEHHLSEHFARDVPVEELAERAGMSRRNLVRRFKEATGHMPGVYQQMLRVAAARKMLEDGAPSIQQVGLSVGYEDVAFFRRIFKRHCGITPSAYRDRFSPNRA</sequence>
<dbReference type="OrthoDB" id="186587at2"/>
<keyword evidence="2" id="KW-0238">DNA-binding</keyword>
<evidence type="ECO:0000256" key="2">
    <source>
        <dbReference type="ARBA" id="ARBA00023125"/>
    </source>
</evidence>
<name>A0A844CFN3_9RHOB</name>
<dbReference type="GO" id="GO:0043565">
    <property type="term" value="F:sequence-specific DNA binding"/>
    <property type="evidence" value="ECO:0007669"/>
    <property type="project" value="InterPro"/>
</dbReference>
<dbReference type="AlphaFoldDB" id="A0A844CFN3"/>
<dbReference type="InterPro" id="IPR029062">
    <property type="entry name" value="Class_I_gatase-like"/>
</dbReference>
<dbReference type="Pfam" id="PF01965">
    <property type="entry name" value="DJ-1_PfpI"/>
    <property type="match status" value="1"/>
</dbReference>
<dbReference type="PROSITE" id="PS00041">
    <property type="entry name" value="HTH_ARAC_FAMILY_1"/>
    <property type="match status" value="1"/>
</dbReference>
<dbReference type="EMBL" id="SZWE01000001">
    <property type="protein sequence ID" value="MRU14061.1"/>
    <property type="molecule type" value="Genomic_DNA"/>
</dbReference>
<feature type="domain" description="HTH araC/xylS-type" evidence="4">
    <location>
        <begin position="229"/>
        <end position="327"/>
    </location>
</feature>
<dbReference type="InterPro" id="IPR002818">
    <property type="entry name" value="DJ-1/PfpI"/>
</dbReference>
<dbReference type="Proteomes" id="UP000564704">
    <property type="component" value="Unassembled WGS sequence"/>
</dbReference>
<dbReference type="GO" id="GO:0003700">
    <property type="term" value="F:DNA-binding transcription factor activity"/>
    <property type="evidence" value="ECO:0007669"/>
    <property type="project" value="InterPro"/>
</dbReference>
<evidence type="ECO:0000256" key="1">
    <source>
        <dbReference type="ARBA" id="ARBA00023015"/>
    </source>
</evidence>